<proteinExistence type="predicted"/>
<sequence>LTTKEIDVLWQDEKVIITRSLKPGDVLITTPIEYATKGQELSIHIAGEAPPPPKGPPSGKVKGKGPGKKKSKPKA</sequence>
<accession>A0A382YK59</accession>
<evidence type="ECO:0000313" key="2">
    <source>
        <dbReference type="EMBL" id="SVD83349.1"/>
    </source>
</evidence>
<organism evidence="2">
    <name type="scientific">marine metagenome</name>
    <dbReference type="NCBI Taxonomy" id="408172"/>
    <lineage>
        <taxon>unclassified sequences</taxon>
        <taxon>metagenomes</taxon>
        <taxon>ecological metagenomes</taxon>
    </lineage>
</organism>
<feature type="compositionally biased region" description="Basic residues" evidence="1">
    <location>
        <begin position="61"/>
        <end position="75"/>
    </location>
</feature>
<reference evidence="2" key="1">
    <citation type="submission" date="2018-05" db="EMBL/GenBank/DDBJ databases">
        <authorList>
            <person name="Lanie J.A."/>
            <person name="Ng W.-L."/>
            <person name="Kazmierczak K.M."/>
            <person name="Andrzejewski T.M."/>
            <person name="Davidsen T.M."/>
            <person name="Wayne K.J."/>
            <person name="Tettelin H."/>
            <person name="Glass J.I."/>
            <person name="Rusch D."/>
            <person name="Podicherti R."/>
            <person name="Tsui H.-C.T."/>
            <person name="Winkler M.E."/>
        </authorList>
    </citation>
    <scope>NUCLEOTIDE SEQUENCE</scope>
</reference>
<gene>
    <name evidence="2" type="ORF">METZ01_LOCUS436203</name>
</gene>
<dbReference type="EMBL" id="UINC01176287">
    <property type="protein sequence ID" value="SVD83349.1"/>
    <property type="molecule type" value="Genomic_DNA"/>
</dbReference>
<dbReference type="AlphaFoldDB" id="A0A382YK59"/>
<feature type="non-terminal residue" evidence="2">
    <location>
        <position position="1"/>
    </location>
</feature>
<evidence type="ECO:0000256" key="1">
    <source>
        <dbReference type="SAM" id="MobiDB-lite"/>
    </source>
</evidence>
<name>A0A382YK59_9ZZZZ</name>
<protein>
    <submittedName>
        <fullName evidence="2">Uncharacterized protein</fullName>
    </submittedName>
</protein>
<feature type="region of interest" description="Disordered" evidence="1">
    <location>
        <begin position="43"/>
        <end position="75"/>
    </location>
</feature>